<dbReference type="PANTHER" id="PTHR22878">
    <property type="entry name" value="DYNEIN HEAVY CHAIN 6, AXONEMAL-LIKE-RELATED"/>
    <property type="match status" value="1"/>
</dbReference>
<keyword evidence="4" id="KW-1185">Reference proteome</keyword>
<dbReference type="InterPro" id="IPR026983">
    <property type="entry name" value="DHC"/>
</dbReference>
<dbReference type="EMBL" id="BFAA01010783">
    <property type="protein sequence ID" value="GCB79993.1"/>
    <property type="molecule type" value="Genomic_DNA"/>
</dbReference>
<dbReference type="InterPro" id="IPR042219">
    <property type="entry name" value="AAA_lid_11_sf"/>
</dbReference>
<dbReference type="InterPro" id="IPR041658">
    <property type="entry name" value="AAA_lid_11"/>
</dbReference>
<evidence type="ECO:0000313" key="3">
    <source>
        <dbReference type="EMBL" id="GCB79993.1"/>
    </source>
</evidence>
<dbReference type="InterPro" id="IPR004273">
    <property type="entry name" value="Dynein_heavy_D6_P-loop"/>
</dbReference>
<dbReference type="Pfam" id="PF03028">
    <property type="entry name" value="Dynein_heavy"/>
    <property type="match status" value="1"/>
</dbReference>
<dbReference type="GO" id="GO:0007018">
    <property type="term" value="P:microtubule-based movement"/>
    <property type="evidence" value="ECO:0007669"/>
    <property type="project" value="InterPro"/>
</dbReference>
<dbReference type="OrthoDB" id="10251809at2759"/>
<dbReference type="STRING" id="75743.A0A401Q3V0"/>
<name>A0A401Q3V0_SCYTO</name>
<organism evidence="3 4">
    <name type="scientific">Scyliorhinus torazame</name>
    <name type="common">Cloudy catshark</name>
    <name type="synonym">Catulus torazame</name>
    <dbReference type="NCBI Taxonomy" id="75743"/>
    <lineage>
        <taxon>Eukaryota</taxon>
        <taxon>Metazoa</taxon>
        <taxon>Chordata</taxon>
        <taxon>Craniata</taxon>
        <taxon>Vertebrata</taxon>
        <taxon>Chondrichthyes</taxon>
        <taxon>Elasmobranchii</taxon>
        <taxon>Galeomorphii</taxon>
        <taxon>Galeoidea</taxon>
        <taxon>Carcharhiniformes</taxon>
        <taxon>Scyliorhinidae</taxon>
        <taxon>Scyliorhinus</taxon>
    </lineage>
</organism>
<protein>
    <recommendedName>
        <fullName evidence="5">Dynein heavy chain region D6 P-loop domain-containing protein</fullName>
    </recommendedName>
</protein>
<dbReference type="AlphaFoldDB" id="A0A401Q3V0"/>
<gene>
    <name evidence="3" type="ORF">scyTo_0017058</name>
</gene>
<feature type="domain" description="Dynein heavy chain region D6 P-loop" evidence="1">
    <location>
        <begin position="61"/>
        <end position="174"/>
    </location>
</feature>
<evidence type="ECO:0008006" key="5">
    <source>
        <dbReference type="Google" id="ProtNLM"/>
    </source>
</evidence>
<dbReference type="GO" id="GO:0008569">
    <property type="term" value="F:minus-end-directed microtubule motor activity"/>
    <property type="evidence" value="ECO:0007669"/>
    <property type="project" value="InterPro"/>
</dbReference>
<proteinExistence type="predicted"/>
<evidence type="ECO:0000259" key="2">
    <source>
        <dbReference type="Pfam" id="PF18198"/>
    </source>
</evidence>
<dbReference type="PANTHER" id="PTHR22878:SF73">
    <property type="entry name" value="DYNEIN AXONEMAL HEAVY CHAIN 1"/>
    <property type="match status" value="1"/>
</dbReference>
<dbReference type="Pfam" id="PF18198">
    <property type="entry name" value="AAA_lid_11"/>
    <property type="match status" value="1"/>
</dbReference>
<dbReference type="FunFam" id="3.40.50.300:FF:000362">
    <property type="entry name" value="Dynein, axonemal, heavy chain 6"/>
    <property type="match status" value="1"/>
</dbReference>
<dbReference type="GO" id="GO:0051959">
    <property type="term" value="F:dynein light intermediate chain binding"/>
    <property type="evidence" value="ECO:0007669"/>
    <property type="project" value="InterPro"/>
</dbReference>
<dbReference type="GO" id="GO:0045505">
    <property type="term" value="F:dynein intermediate chain binding"/>
    <property type="evidence" value="ECO:0007669"/>
    <property type="project" value="InterPro"/>
</dbReference>
<dbReference type="InterPro" id="IPR027417">
    <property type="entry name" value="P-loop_NTPase"/>
</dbReference>
<feature type="non-terminal residue" evidence="3">
    <location>
        <position position="1"/>
    </location>
</feature>
<evidence type="ECO:0000259" key="1">
    <source>
        <dbReference type="Pfam" id="PF03028"/>
    </source>
</evidence>
<sequence length="382" mass="43168">QPLPGPLESETNSFQKLLVMRCLRLDKVTNAMQDFVSLNLGQKFIEPQTSDLSIVFKDSSPSIPLIFVLSPGTDPAADLYKFAEEMKFSKKMSAISLGQGQGPRAEAMMRNSMERGKWVFFQNCHLAPSWMPSLERLIEAVDSDKVHRDFRTWLTSLPSNKFPVSILQSGSKMTIEPPRGIKANLMKTYMNLTDDFLNSCSKTGNFKSLLLSLCLFHGITIERRKFGPLGFNIPYEFTDGDLRICISQLKMFLEEYTELPFKVLKYTAGEINYGGRVTDDWDRRCIMNILADFYNPDVLEEGFIYSASGIYRQIDTDTDLEGYLEYIKTLPLNDTPEIFGLHDNANITFAQNETNVLLNCLVLLQPKSSTTGGKGVEEVCDV</sequence>
<evidence type="ECO:0000313" key="4">
    <source>
        <dbReference type="Proteomes" id="UP000288216"/>
    </source>
</evidence>
<accession>A0A401Q3V0</accession>
<dbReference type="Gene3D" id="1.10.8.720">
    <property type="entry name" value="Region D6 of dynein motor"/>
    <property type="match status" value="1"/>
</dbReference>
<comment type="caution">
    <text evidence="3">The sequence shown here is derived from an EMBL/GenBank/DDBJ whole genome shotgun (WGS) entry which is preliminary data.</text>
</comment>
<dbReference type="Proteomes" id="UP000288216">
    <property type="component" value="Unassembled WGS sequence"/>
</dbReference>
<reference evidence="3 4" key="1">
    <citation type="journal article" date="2018" name="Nat. Ecol. Evol.">
        <title>Shark genomes provide insights into elasmobranch evolution and the origin of vertebrates.</title>
        <authorList>
            <person name="Hara Y"/>
            <person name="Yamaguchi K"/>
            <person name="Onimaru K"/>
            <person name="Kadota M"/>
            <person name="Koyanagi M"/>
            <person name="Keeley SD"/>
            <person name="Tatsumi K"/>
            <person name="Tanaka K"/>
            <person name="Motone F"/>
            <person name="Kageyama Y"/>
            <person name="Nozu R"/>
            <person name="Adachi N"/>
            <person name="Nishimura O"/>
            <person name="Nakagawa R"/>
            <person name="Tanegashima C"/>
            <person name="Kiyatake I"/>
            <person name="Matsumoto R"/>
            <person name="Murakumo K"/>
            <person name="Nishida K"/>
            <person name="Terakita A"/>
            <person name="Kuratani S"/>
            <person name="Sato K"/>
            <person name="Hyodo S Kuraku.S."/>
        </authorList>
    </citation>
    <scope>NUCLEOTIDE SEQUENCE [LARGE SCALE GENOMIC DNA]</scope>
</reference>
<dbReference type="FunFam" id="1.10.8.720:FF:000001">
    <property type="entry name" value="dynein heavy chain 7, axonemal"/>
    <property type="match status" value="1"/>
</dbReference>
<dbReference type="Gene3D" id="3.40.50.300">
    <property type="entry name" value="P-loop containing nucleotide triphosphate hydrolases"/>
    <property type="match status" value="1"/>
</dbReference>
<feature type="domain" description="Dynein heavy chain AAA lid" evidence="2">
    <location>
        <begin position="206"/>
        <end position="345"/>
    </location>
</feature>
<dbReference type="OMA" id="CLHANAD"/>
<dbReference type="GO" id="GO:0030286">
    <property type="term" value="C:dynein complex"/>
    <property type="evidence" value="ECO:0007669"/>
    <property type="project" value="InterPro"/>
</dbReference>